<dbReference type="GO" id="GO:0005886">
    <property type="term" value="C:plasma membrane"/>
    <property type="evidence" value="ECO:0007669"/>
    <property type="project" value="TreeGrafter"/>
</dbReference>
<keyword evidence="8" id="KW-0406">Ion transport</keyword>
<dbReference type="GO" id="GO:0006879">
    <property type="term" value="P:intracellular iron ion homeostasis"/>
    <property type="evidence" value="ECO:0007669"/>
    <property type="project" value="TreeGrafter"/>
</dbReference>
<evidence type="ECO:0000256" key="7">
    <source>
        <dbReference type="ARBA" id="ARBA00023002"/>
    </source>
</evidence>
<comment type="caution">
    <text evidence="12">The sequence shown here is derived from an EMBL/GenBank/DDBJ whole genome shotgun (WGS) entry which is preliminary data.</text>
</comment>
<dbReference type="InterPro" id="IPR051410">
    <property type="entry name" value="Ferric/Cupric_Reductase"/>
</dbReference>
<keyword evidence="6 10" id="KW-1133">Transmembrane helix</keyword>
<evidence type="ECO:0000256" key="9">
    <source>
        <dbReference type="ARBA" id="ARBA00023136"/>
    </source>
</evidence>
<dbReference type="Pfam" id="PF08030">
    <property type="entry name" value="NAD_binding_6"/>
    <property type="match status" value="1"/>
</dbReference>
<dbReference type="InterPro" id="IPR013130">
    <property type="entry name" value="Fe3_Rdtase_TM_dom"/>
</dbReference>
<evidence type="ECO:0000256" key="5">
    <source>
        <dbReference type="ARBA" id="ARBA00022982"/>
    </source>
</evidence>
<evidence type="ECO:0000256" key="2">
    <source>
        <dbReference type="ARBA" id="ARBA00006278"/>
    </source>
</evidence>
<keyword evidence="7" id="KW-0560">Oxidoreductase</keyword>
<dbReference type="GO" id="GO:0015677">
    <property type="term" value="P:copper ion import"/>
    <property type="evidence" value="ECO:0007669"/>
    <property type="project" value="TreeGrafter"/>
</dbReference>
<dbReference type="InterPro" id="IPR017927">
    <property type="entry name" value="FAD-bd_FR_type"/>
</dbReference>
<dbReference type="Pfam" id="PF01794">
    <property type="entry name" value="Ferric_reduct"/>
    <property type="match status" value="1"/>
</dbReference>
<feature type="domain" description="FAD-binding FR-type" evidence="11">
    <location>
        <begin position="253"/>
        <end position="368"/>
    </location>
</feature>
<keyword evidence="13" id="KW-1185">Reference proteome</keyword>
<dbReference type="GO" id="GO:0000293">
    <property type="term" value="F:ferric-chelate reductase activity"/>
    <property type="evidence" value="ECO:0007669"/>
    <property type="project" value="UniProtKB-ARBA"/>
</dbReference>
<keyword evidence="5" id="KW-0249">Electron transport</keyword>
<dbReference type="Gene3D" id="3.40.50.80">
    <property type="entry name" value="Nucleotide-binding domain of ferredoxin-NADP reductase (FNR) module"/>
    <property type="match status" value="1"/>
</dbReference>
<keyword evidence="9 10" id="KW-0472">Membrane</keyword>
<dbReference type="Pfam" id="PF08022">
    <property type="entry name" value="FAD_binding_8"/>
    <property type="match status" value="1"/>
</dbReference>
<evidence type="ECO:0000256" key="4">
    <source>
        <dbReference type="ARBA" id="ARBA00022692"/>
    </source>
</evidence>
<evidence type="ECO:0000256" key="1">
    <source>
        <dbReference type="ARBA" id="ARBA00004141"/>
    </source>
</evidence>
<evidence type="ECO:0000256" key="3">
    <source>
        <dbReference type="ARBA" id="ARBA00022448"/>
    </source>
</evidence>
<evidence type="ECO:0000259" key="11">
    <source>
        <dbReference type="PROSITE" id="PS51384"/>
    </source>
</evidence>
<proteinExistence type="inferred from homology"/>
<dbReference type="InterPro" id="IPR039261">
    <property type="entry name" value="FNR_nucleotide-bd"/>
</dbReference>
<dbReference type="InterPro" id="IPR013121">
    <property type="entry name" value="Fe_red_NAD-bd_6"/>
</dbReference>
<evidence type="ECO:0000256" key="6">
    <source>
        <dbReference type="ARBA" id="ARBA00022989"/>
    </source>
</evidence>
<reference evidence="12" key="1">
    <citation type="submission" date="2021-03" db="EMBL/GenBank/DDBJ databases">
        <authorList>
            <person name="Tagirdzhanova G."/>
        </authorList>
    </citation>
    <scope>NUCLEOTIDE SEQUENCE</scope>
</reference>
<gene>
    <name evidence="12" type="ORF">IMSHALPRED_001700</name>
</gene>
<dbReference type="Proteomes" id="UP000664534">
    <property type="component" value="Unassembled WGS sequence"/>
</dbReference>
<dbReference type="SUPFAM" id="SSF52343">
    <property type="entry name" value="Ferredoxin reductase-like, C-terminal NADP-linked domain"/>
    <property type="match status" value="1"/>
</dbReference>
<protein>
    <recommendedName>
        <fullName evidence="11">FAD-binding FR-type domain-containing protein</fullName>
    </recommendedName>
</protein>
<feature type="transmembrane region" description="Helical" evidence="10">
    <location>
        <begin position="62"/>
        <end position="80"/>
    </location>
</feature>
<keyword evidence="3" id="KW-0813">Transport</keyword>
<comment type="similarity">
    <text evidence="2">Belongs to the ferric reductase (FRE) family.</text>
</comment>
<sequence>MDVTQIYAIVAGSLFAVLTTVNFCIHLWTLVQTYTVWVLRHIVYPFFLRRHRLVGPWSRRGFILRNIYILTNIFCSAYRTQTMMEAGKRTGILSLINLMPLFFGPHLDFLAKLMGVSLHNLHIIHGSAAIMSVLLSAAHAILSVLGGQWNTLAWSPRLYALLVSLVYHSFTSDTENNQSVSSLALLFFSFAQCIRRPSYELFLRAHQACAMLCAYSMWRHVTNKLVFPGLCIYISSGIFVVITAFELLWITYRNFTFHRGFSRAKIAAVRGAIRIKIQVRRPWNIRAGQYVNLWLPGVGYRALLESHPFMIVSWAVDDSWKPKLTTIELLVEPRDGFTHRLLRYASRSSEETKHLVLYSGPHGAPTSMKEYGSVLMIATGFGIAAILPHLKELVDGYERCEVATRRIHVVWQLKGEDDELAAKDLIDEALKMDSFKWILQISIFYERKMVGSQIEGNHGRIFHLDGVLDPREILMREIHGDYERYFNGELIAWTGKETGAILVAVSTQADLRDDIRTLVQENVNHNVRFLELEYQPADLGFRSS</sequence>
<comment type="subcellular location">
    <subcellularLocation>
        <location evidence="1">Membrane</location>
        <topology evidence="1">Multi-pass membrane protein</topology>
    </subcellularLocation>
</comment>
<accession>A0A8H3J3B6</accession>
<dbReference type="GO" id="GO:0006826">
    <property type="term" value="P:iron ion transport"/>
    <property type="evidence" value="ECO:0007669"/>
    <property type="project" value="TreeGrafter"/>
</dbReference>
<dbReference type="PANTHER" id="PTHR32361">
    <property type="entry name" value="FERRIC/CUPRIC REDUCTASE TRANSMEMBRANE COMPONENT"/>
    <property type="match status" value="1"/>
</dbReference>
<dbReference type="PANTHER" id="PTHR32361:SF26">
    <property type="entry name" value="FAD-BINDING 8 DOMAIN-CONTAINING PROTEIN-RELATED"/>
    <property type="match status" value="1"/>
</dbReference>
<feature type="transmembrane region" description="Helical" evidence="10">
    <location>
        <begin position="92"/>
        <end position="111"/>
    </location>
</feature>
<evidence type="ECO:0000313" key="13">
    <source>
        <dbReference type="Proteomes" id="UP000664534"/>
    </source>
</evidence>
<organism evidence="12 13">
    <name type="scientific">Imshaugia aleurites</name>
    <dbReference type="NCBI Taxonomy" id="172621"/>
    <lineage>
        <taxon>Eukaryota</taxon>
        <taxon>Fungi</taxon>
        <taxon>Dikarya</taxon>
        <taxon>Ascomycota</taxon>
        <taxon>Pezizomycotina</taxon>
        <taxon>Lecanoromycetes</taxon>
        <taxon>OSLEUM clade</taxon>
        <taxon>Lecanoromycetidae</taxon>
        <taxon>Lecanorales</taxon>
        <taxon>Lecanorineae</taxon>
        <taxon>Parmeliaceae</taxon>
        <taxon>Imshaugia</taxon>
    </lineage>
</organism>
<keyword evidence="4 10" id="KW-0812">Transmembrane</keyword>
<dbReference type="InterPro" id="IPR013112">
    <property type="entry name" value="FAD-bd_8"/>
</dbReference>
<name>A0A8H3J3B6_9LECA</name>
<dbReference type="EMBL" id="CAJPDT010000125">
    <property type="protein sequence ID" value="CAF9939966.1"/>
    <property type="molecule type" value="Genomic_DNA"/>
</dbReference>
<feature type="transmembrane region" description="Helical" evidence="10">
    <location>
        <begin position="225"/>
        <end position="249"/>
    </location>
</feature>
<evidence type="ECO:0000256" key="8">
    <source>
        <dbReference type="ARBA" id="ARBA00023065"/>
    </source>
</evidence>
<dbReference type="PROSITE" id="PS51384">
    <property type="entry name" value="FAD_FR"/>
    <property type="match status" value="1"/>
</dbReference>
<dbReference type="AlphaFoldDB" id="A0A8H3J3B6"/>
<dbReference type="OrthoDB" id="4494341at2759"/>
<feature type="transmembrane region" description="Helical" evidence="10">
    <location>
        <begin position="7"/>
        <end position="31"/>
    </location>
</feature>
<feature type="transmembrane region" description="Helical" evidence="10">
    <location>
        <begin position="123"/>
        <end position="145"/>
    </location>
</feature>
<evidence type="ECO:0000256" key="10">
    <source>
        <dbReference type="SAM" id="Phobius"/>
    </source>
</evidence>
<evidence type="ECO:0000313" key="12">
    <source>
        <dbReference type="EMBL" id="CAF9939966.1"/>
    </source>
</evidence>
<dbReference type="CDD" id="cd06186">
    <property type="entry name" value="NOX_Duox_like_FAD_NADP"/>
    <property type="match status" value="1"/>
</dbReference>